<proteinExistence type="predicted"/>
<dbReference type="Proteomes" id="UP000070344">
    <property type="component" value="Unassembled WGS sequence"/>
</dbReference>
<dbReference type="FunFam" id="3.40.50.720:FF:000033">
    <property type="entry name" value="Adenylyltransferase and sulfurtransferase MOCS3"/>
    <property type="match status" value="1"/>
</dbReference>
<dbReference type="PANTHER" id="PTHR10953">
    <property type="entry name" value="UBIQUITIN-ACTIVATING ENZYME E1"/>
    <property type="match status" value="1"/>
</dbReference>
<organism evidence="5 6">
    <name type="scientific">candidate division MSBL1 archaeon SCGC-AAA259O05</name>
    <dbReference type="NCBI Taxonomy" id="1698271"/>
    <lineage>
        <taxon>Archaea</taxon>
        <taxon>Methanobacteriati</taxon>
        <taxon>Methanobacteriota</taxon>
        <taxon>candidate division MSBL1</taxon>
    </lineage>
</organism>
<evidence type="ECO:0000313" key="6">
    <source>
        <dbReference type="Proteomes" id="UP000070344"/>
    </source>
</evidence>
<keyword evidence="1 5" id="KW-0808">Transferase</keyword>
<dbReference type="GO" id="GO:0004792">
    <property type="term" value="F:thiosulfate-cyanide sulfurtransferase activity"/>
    <property type="evidence" value="ECO:0007669"/>
    <property type="project" value="TreeGrafter"/>
</dbReference>
<evidence type="ECO:0000313" key="5">
    <source>
        <dbReference type="EMBL" id="KXB01748.1"/>
    </source>
</evidence>
<reference evidence="5 6" key="1">
    <citation type="journal article" date="2016" name="Sci. Rep.">
        <title>Metabolic traits of an uncultured archaeal lineage -MSBL1- from brine pools of the Red Sea.</title>
        <authorList>
            <person name="Mwirichia R."/>
            <person name="Alam I."/>
            <person name="Rashid M."/>
            <person name="Vinu M."/>
            <person name="Ba-Alawi W."/>
            <person name="Anthony Kamau A."/>
            <person name="Kamanda Ngugi D."/>
            <person name="Goker M."/>
            <person name="Klenk H.P."/>
            <person name="Bajic V."/>
            <person name="Stingl U."/>
        </authorList>
    </citation>
    <scope>NUCLEOTIDE SEQUENCE [LARGE SCALE GENOMIC DNA]</scope>
    <source>
        <strain evidence="5">SCGC-AAA259O05</strain>
    </source>
</reference>
<keyword evidence="2" id="KW-0547">Nucleotide-binding</keyword>
<dbReference type="PATRIC" id="fig|1698271.3.peg.609"/>
<accession>A0A133V5M6</accession>
<keyword evidence="6" id="KW-1185">Reference proteome</keyword>
<evidence type="ECO:0000256" key="2">
    <source>
        <dbReference type="ARBA" id="ARBA00022741"/>
    </source>
</evidence>
<dbReference type="InterPro" id="IPR045886">
    <property type="entry name" value="ThiF/MoeB/HesA"/>
</dbReference>
<dbReference type="NCBIfam" id="NF004281">
    <property type="entry name" value="PRK05690.1"/>
    <property type="match status" value="1"/>
</dbReference>
<dbReference type="GO" id="GO:0005829">
    <property type="term" value="C:cytosol"/>
    <property type="evidence" value="ECO:0007669"/>
    <property type="project" value="TreeGrafter"/>
</dbReference>
<protein>
    <submittedName>
        <fullName evidence="5">Adenylyltransferase</fullName>
    </submittedName>
</protein>
<dbReference type="GO" id="GO:0008146">
    <property type="term" value="F:sulfotransferase activity"/>
    <property type="evidence" value="ECO:0007669"/>
    <property type="project" value="TreeGrafter"/>
</dbReference>
<dbReference type="GO" id="GO:0005524">
    <property type="term" value="F:ATP binding"/>
    <property type="evidence" value="ECO:0007669"/>
    <property type="project" value="UniProtKB-KW"/>
</dbReference>
<evidence type="ECO:0000259" key="4">
    <source>
        <dbReference type="Pfam" id="PF00899"/>
    </source>
</evidence>
<dbReference type="GO" id="GO:0008641">
    <property type="term" value="F:ubiquitin-like modifier activating enzyme activity"/>
    <property type="evidence" value="ECO:0007669"/>
    <property type="project" value="InterPro"/>
</dbReference>
<keyword evidence="3" id="KW-0067">ATP-binding</keyword>
<dbReference type="PANTHER" id="PTHR10953:SF102">
    <property type="entry name" value="ADENYLYLTRANSFERASE AND SULFURTRANSFERASE MOCS3"/>
    <property type="match status" value="1"/>
</dbReference>
<dbReference type="CDD" id="cd00757">
    <property type="entry name" value="ThiF_MoeB_HesA_family"/>
    <property type="match status" value="1"/>
</dbReference>
<dbReference type="InterPro" id="IPR000594">
    <property type="entry name" value="ThiF_NAD_FAD-bd"/>
</dbReference>
<dbReference type="EMBL" id="LHXV01000003">
    <property type="protein sequence ID" value="KXB01748.1"/>
    <property type="molecule type" value="Genomic_DNA"/>
</dbReference>
<dbReference type="GO" id="GO:0016779">
    <property type="term" value="F:nucleotidyltransferase activity"/>
    <property type="evidence" value="ECO:0007669"/>
    <property type="project" value="UniProtKB-KW"/>
</dbReference>
<dbReference type="SUPFAM" id="SSF69572">
    <property type="entry name" value="Activating enzymes of the ubiquitin-like proteins"/>
    <property type="match status" value="1"/>
</dbReference>
<keyword evidence="5" id="KW-0548">Nucleotidyltransferase</keyword>
<gene>
    <name evidence="5" type="ORF">AKJ41_00445</name>
</gene>
<sequence>MAGGKEEFGFSEDQIVRYSRQIVLPEVGGKGQRKLLDSNALVVGAGALGSPAILYLAGAGVGKIGIVDDDEVDLSNLQRQVIHGSDDVGKPKVDSAKETINRINPELEVKTYEKRLEPENVFEIIRGWDMVIDGSDNFPTKFLVNDSCTLEGTPFSHGGILRFMGMCTTVLPGEGPCYRCFAPEAPPEGAVPSCQEAGVLGSIPGIIGSIQASEAIKYLLGLNGLLTGRMLYLDASEMKFDEFEFKRNPDCPSCGDDPEITDLSKVDYGHVCEVSF</sequence>
<dbReference type="InterPro" id="IPR035985">
    <property type="entry name" value="Ubiquitin-activating_enz"/>
</dbReference>
<name>A0A133V5M6_9EURY</name>
<dbReference type="AlphaFoldDB" id="A0A133V5M6"/>
<dbReference type="Pfam" id="PF00899">
    <property type="entry name" value="ThiF"/>
    <property type="match status" value="1"/>
</dbReference>
<comment type="caution">
    <text evidence="5">The sequence shown here is derived from an EMBL/GenBank/DDBJ whole genome shotgun (WGS) entry which is preliminary data.</text>
</comment>
<feature type="domain" description="THIF-type NAD/FAD binding fold" evidence="4">
    <location>
        <begin position="18"/>
        <end position="252"/>
    </location>
</feature>
<evidence type="ECO:0000256" key="3">
    <source>
        <dbReference type="ARBA" id="ARBA00022840"/>
    </source>
</evidence>
<evidence type="ECO:0000256" key="1">
    <source>
        <dbReference type="ARBA" id="ARBA00022679"/>
    </source>
</evidence>
<dbReference type="Gene3D" id="3.40.50.720">
    <property type="entry name" value="NAD(P)-binding Rossmann-like Domain"/>
    <property type="match status" value="1"/>
</dbReference>